<evidence type="ECO:0000313" key="3">
    <source>
        <dbReference type="EMBL" id="MFC5471785.1"/>
    </source>
</evidence>
<gene>
    <name evidence="3" type="ORF">ACFPPD_24200</name>
</gene>
<evidence type="ECO:0000313" key="4">
    <source>
        <dbReference type="Proteomes" id="UP001596105"/>
    </source>
</evidence>
<dbReference type="PANTHER" id="PTHR12128:SF66">
    <property type="entry name" value="4-HYDROXY-2-OXOGLUTARATE ALDOLASE, MITOCHONDRIAL"/>
    <property type="match status" value="1"/>
</dbReference>
<dbReference type="SUPFAM" id="SSF51569">
    <property type="entry name" value="Aldolase"/>
    <property type="match status" value="1"/>
</dbReference>
<dbReference type="InterPro" id="IPR013785">
    <property type="entry name" value="Aldolase_TIM"/>
</dbReference>
<dbReference type="Pfam" id="PF00701">
    <property type="entry name" value="DHDPS"/>
    <property type="match status" value="1"/>
</dbReference>
<organism evidence="3 4">
    <name type="scientific">Cohnella suwonensis</name>
    <dbReference type="NCBI Taxonomy" id="696072"/>
    <lineage>
        <taxon>Bacteria</taxon>
        <taxon>Bacillati</taxon>
        <taxon>Bacillota</taxon>
        <taxon>Bacilli</taxon>
        <taxon>Bacillales</taxon>
        <taxon>Paenibacillaceae</taxon>
        <taxon>Cohnella</taxon>
    </lineage>
</organism>
<dbReference type="InterPro" id="IPR002220">
    <property type="entry name" value="DapA-like"/>
</dbReference>
<sequence length="212" mass="23146">MEKDVRTCHPVNRFAVPVRLGADAVLAVVPYYSKPSPEGIIEHYRQLARVGVPVVAYEIPARTGVRLSAETVKRIFDIDGVIGLKDSSGDTALTAELTRGGETKPILCGDDLLFHAMLSQGASGGILASANWHTPIYLEAYRRFAAGDVQGAKRTFDLLVPYIRLLFRESNPAPLKRVLARQGLIASDHLRLPMVPVSDELRAELDKAFKGA</sequence>
<dbReference type="Proteomes" id="UP001596105">
    <property type="component" value="Unassembled WGS sequence"/>
</dbReference>
<dbReference type="PRINTS" id="PR00146">
    <property type="entry name" value="DHPICSNTHASE"/>
</dbReference>
<keyword evidence="2" id="KW-0456">Lyase</keyword>
<keyword evidence="4" id="KW-1185">Reference proteome</keyword>
<dbReference type="SMART" id="SM01130">
    <property type="entry name" value="DHDPS"/>
    <property type="match status" value="1"/>
</dbReference>
<protein>
    <submittedName>
        <fullName evidence="3">Dihydrodipicolinate synthase family protein</fullName>
    </submittedName>
</protein>
<proteinExistence type="inferred from homology"/>
<dbReference type="EMBL" id="JBHSMH010000111">
    <property type="protein sequence ID" value="MFC5471785.1"/>
    <property type="molecule type" value="Genomic_DNA"/>
</dbReference>
<comment type="caution">
    <text evidence="3">The sequence shown here is derived from an EMBL/GenBank/DDBJ whole genome shotgun (WGS) entry which is preliminary data.</text>
</comment>
<dbReference type="RefSeq" id="WP_378083668.1">
    <property type="nucleotide sequence ID" value="NZ_JBHSMH010000111.1"/>
</dbReference>
<dbReference type="Gene3D" id="3.20.20.70">
    <property type="entry name" value="Aldolase class I"/>
    <property type="match status" value="1"/>
</dbReference>
<comment type="similarity">
    <text evidence="1">Belongs to the DapA family.</text>
</comment>
<evidence type="ECO:0000256" key="2">
    <source>
        <dbReference type="ARBA" id="ARBA00023239"/>
    </source>
</evidence>
<evidence type="ECO:0000256" key="1">
    <source>
        <dbReference type="ARBA" id="ARBA00007592"/>
    </source>
</evidence>
<dbReference type="PANTHER" id="PTHR12128">
    <property type="entry name" value="DIHYDRODIPICOLINATE SYNTHASE"/>
    <property type="match status" value="1"/>
</dbReference>
<accession>A0ABW0M121</accession>
<name>A0ABW0M121_9BACL</name>
<reference evidence="4" key="1">
    <citation type="journal article" date="2019" name="Int. J. Syst. Evol. Microbiol.">
        <title>The Global Catalogue of Microorganisms (GCM) 10K type strain sequencing project: providing services to taxonomists for standard genome sequencing and annotation.</title>
        <authorList>
            <consortium name="The Broad Institute Genomics Platform"/>
            <consortium name="The Broad Institute Genome Sequencing Center for Infectious Disease"/>
            <person name="Wu L."/>
            <person name="Ma J."/>
        </authorList>
    </citation>
    <scope>NUCLEOTIDE SEQUENCE [LARGE SCALE GENOMIC DNA]</scope>
    <source>
        <strain evidence="4">CCUG 57113</strain>
    </source>
</reference>